<evidence type="ECO:0000313" key="2">
    <source>
        <dbReference type="Proteomes" id="UP001177021"/>
    </source>
</evidence>
<gene>
    <name evidence="1" type="ORF">MILVUS5_LOCUS36058</name>
</gene>
<reference evidence="1" key="1">
    <citation type="submission" date="2023-10" db="EMBL/GenBank/DDBJ databases">
        <authorList>
            <person name="Rodriguez Cubillos JULIANA M."/>
            <person name="De Vega J."/>
        </authorList>
    </citation>
    <scope>NUCLEOTIDE SEQUENCE</scope>
</reference>
<name>A0ACB0LVQ2_TRIPR</name>
<dbReference type="EMBL" id="CASHSV030000689">
    <property type="protein sequence ID" value="CAJ2672423.1"/>
    <property type="molecule type" value="Genomic_DNA"/>
</dbReference>
<sequence length="1430" mass="160019">MPTDSDEQASIQSSTGIEIARRDVNSAVIKQLADDINQEKDDTDEDQDEDTEEEEPKLKYVRMTTQLGSIYRNGDATSTFMVAGDKMPPTSSPAPDGINKLMYQALNRPPSISSDISTTSLRKSQTISAVPNIPSNAIYIATSSIDGNVCIQSLIDVKDVQLRNFGRPVQAVALSPEYKNDKTYISGGLAGNLILTVGGKPGTNSTSATTGTTAATTTGWLSAIGLSGNTAKDTILHSGEGVISTIKWSLSGKYVVWINEYGVKIMRSNFRLDSANSDFAWKRVGHIDRPNDENWGDMASAWKGKVEWVDLKYLDSYRMENLSHSETTLSQGNKKIVSHPSQINTKVEKLLVGWGGTFWIIDIHSGDTDGGTKSDARNRLNLGCIICGLSLLSSTLLVVLAYPHQEEVKESPIDRNSQEQISQDPIESASKKKLGGIRRRIKGLPPELCLIDLNTDEEIDSDTLTVSRYERLSASDYHLGILLENKNIRNISSRGTFETLTGLKKLAENRPQTPESKASNVENFFDDASINETANKAKNPFLEKEKYHIGELWIQKLLKLNDWAAAGLVCGKALKTAQQWEKYIHNFVSENKFDEIADKIPSEKLRPPINSEIYEIVLSHYVAQNRLKAKILLEHWSTDLYNIKNVTKILENQLKYRDVREDSIEDGEVGRDWRIVMESLGKLYIADGHPRESIKCYIKLQNAETALNMIREHHLVDVLAEDIPGVILLRVSKQQLDTASLDELKNATSETISLLVNEAHTGLISPSVVVEQLQKKEMPLYLYFYLSALWRGDGIEEYQGDTREKLLQDSKALVDQFADLVVHLFSIYDRKLLMEFLKSSTLYTLEKATHECEERDFIPELVYLYSKTGQTKRALYLIIDRLTDVSQAISFAKEQNDSDLWEDLLNYSMDKPVFIRGLLEEVGTAINPITLIRRIPEGLEIKGLREGLKRIIKEYELQHSISYGVAKVLQSEVATTQNILRAGQQRGIRFNVLRKLNHQIDNEIPQTSSDLDNRNTKVVENSVEVIKKTTKVEPGHCVGCHEPFTDQEMEILVGFTCGHVWHLSHLLSYRNDHRPITPPEVNLDRHDEWTVTHSIGAKTALAIYESPQARQLAEDVRRKLAVALYALGDEINPKPSEEHPRFNRPEDAEGFLKSEASLGMISEADEDTKRRQREELLYWNAVKLSQEEKERGLAQLDQTYGLKHENSNISDQETCVYTSGTDQTQEAELNLRNRGIKSSSSDADPFSDKYHIETSSNSIKDNSFIIPKFASSQDMISDIYDSTDAGDHDSDVPNAEENFHNLPSRNVTAAQDIYASIHAWAESAHSGSNLNMSERSTSISREPTSNYETNIDFESLSTGDDTRSHTSFGGDLTPTDTGSEVCSSTGTLWEGQSLVPSDPEIIDTMSLTGESSIAGTWSEIESVVSENDLL</sequence>
<dbReference type="Proteomes" id="UP001177021">
    <property type="component" value="Unassembled WGS sequence"/>
</dbReference>
<evidence type="ECO:0000313" key="1">
    <source>
        <dbReference type="EMBL" id="CAJ2672423.1"/>
    </source>
</evidence>
<keyword evidence="2" id="KW-1185">Reference proteome</keyword>
<protein>
    <submittedName>
        <fullName evidence="1">Uncharacterized protein</fullName>
    </submittedName>
</protein>
<organism evidence="1 2">
    <name type="scientific">Trifolium pratense</name>
    <name type="common">Red clover</name>
    <dbReference type="NCBI Taxonomy" id="57577"/>
    <lineage>
        <taxon>Eukaryota</taxon>
        <taxon>Viridiplantae</taxon>
        <taxon>Streptophyta</taxon>
        <taxon>Embryophyta</taxon>
        <taxon>Tracheophyta</taxon>
        <taxon>Spermatophyta</taxon>
        <taxon>Magnoliopsida</taxon>
        <taxon>eudicotyledons</taxon>
        <taxon>Gunneridae</taxon>
        <taxon>Pentapetalae</taxon>
        <taxon>rosids</taxon>
        <taxon>fabids</taxon>
        <taxon>Fabales</taxon>
        <taxon>Fabaceae</taxon>
        <taxon>Papilionoideae</taxon>
        <taxon>50 kb inversion clade</taxon>
        <taxon>NPAAA clade</taxon>
        <taxon>Hologalegina</taxon>
        <taxon>IRL clade</taxon>
        <taxon>Trifolieae</taxon>
        <taxon>Trifolium</taxon>
    </lineage>
</organism>
<proteinExistence type="predicted"/>
<comment type="caution">
    <text evidence="1">The sequence shown here is derived from an EMBL/GenBank/DDBJ whole genome shotgun (WGS) entry which is preliminary data.</text>
</comment>
<accession>A0ACB0LVQ2</accession>